<keyword evidence="5" id="KW-1185">Reference proteome</keyword>
<comment type="caution">
    <text evidence="4">The sequence shown here is derived from an EMBL/GenBank/DDBJ whole genome shotgun (WGS) entry which is preliminary data.</text>
</comment>
<evidence type="ECO:0000313" key="5">
    <source>
        <dbReference type="Proteomes" id="UP001596091"/>
    </source>
</evidence>
<dbReference type="InterPro" id="IPR001647">
    <property type="entry name" value="HTH_TetR"/>
</dbReference>
<name>A0ABW1EM00_9BACT</name>
<gene>
    <name evidence="4" type="ORF">ACFPT7_21730</name>
</gene>
<feature type="DNA-binding region" description="H-T-H motif" evidence="2">
    <location>
        <begin position="37"/>
        <end position="56"/>
    </location>
</feature>
<sequence length="209" mass="22955">MPVSDCEVRDPRIRRTRQLLQGALRTLLQTKSFEDISVQDIAEAATVNRATFYDHYTDKFALFDALIAGGFHQLLFSRNVTFDGSCPSAAHAVIQATCDYLAQIREEHPDCTGKNAFEPLMDAAITSAIRRVLRGRSQKQAAPLSEMAITAASWAIYGAAREWSITLNRMPVAAIVPRILELVSSMLQQLENEPCATGPISASQNSTIA</sequence>
<evidence type="ECO:0000256" key="2">
    <source>
        <dbReference type="PROSITE-ProRule" id="PRU00335"/>
    </source>
</evidence>
<proteinExistence type="predicted"/>
<dbReference type="PROSITE" id="PS50977">
    <property type="entry name" value="HTH_TETR_2"/>
    <property type="match status" value="1"/>
</dbReference>
<dbReference type="InterPro" id="IPR009057">
    <property type="entry name" value="Homeodomain-like_sf"/>
</dbReference>
<dbReference type="SUPFAM" id="SSF46689">
    <property type="entry name" value="Homeodomain-like"/>
    <property type="match status" value="1"/>
</dbReference>
<reference evidence="5" key="1">
    <citation type="journal article" date="2019" name="Int. J. Syst. Evol. Microbiol.">
        <title>The Global Catalogue of Microorganisms (GCM) 10K type strain sequencing project: providing services to taxonomists for standard genome sequencing and annotation.</title>
        <authorList>
            <consortium name="The Broad Institute Genomics Platform"/>
            <consortium name="The Broad Institute Genome Sequencing Center for Infectious Disease"/>
            <person name="Wu L."/>
            <person name="Ma J."/>
        </authorList>
    </citation>
    <scope>NUCLEOTIDE SEQUENCE [LARGE SCALE GENOMIC DNA]</scope>
    <source>
        <strain evidence="5">JCM 4087</strain>
    </source>
</reference>
<dbReference type="PANTHER" id="PTHR43479:SF7">
    <property type="entry name" value="TETR-FAMILY TRANSCRIPTIONAL REGULATOR"/>
    <property type="match status" value="1"/>
</dbReference>
<feature type="domain" description="HTH tetR-type" evidence="3">
    <location>
        <begin position="14"/>
        <end position="74"/>
    </location>
</feature>
<evidence type="ECO:0000256" key="1">
    <source>
        <dbReference type="ARBA" id="ARBA00023125"/>
    </source>
</evidence>
<dbReference type="Proteomes" id="UP001596091">
    <property type="component" value="Unassembled WGS sequence"/>
</dbReference>
<dbReference type="Gene3D" id="1.10.357.10">
    <property type="entry name" value="Tetracycline Repressor, domain 2"/>
    <property type="match status" value="1"/>
</dbReference>
<protein>
    <submittedName>
        <fullName evidence="4">TetR/AcrR family transcriptional regulator</fullName>
    </submittedName>
</protein>
<evidence type="ECO:0000259" key="3">
    <source>
        <dbReference type="PROSITE" id="PS50977"/>
    </source>
</evidence>
<accession>A0ABW1EM00</accession>
<organism evidence="4 5">
    <name type="scientific">Acidicapsa dinghuensis</name>
    <dbReference type="NCBI Taxonomy" id="2218256"/>
    <lineage>
        <taxon>Bacteria</taxon>
        <taxon>Pseudomonadati</taxon>
        <taxon>Acidobacteriota</taxon>
        <taxon>Terriglobia</taxon>
        <taxon>Terriglobales</taxon>
        <taxon>Acidobacteriaceae</taxon>
        <taxon>Acidicapsa</taxon>
    </lineage>
</organism>
<dbReference type="PANTHER" id="PTHR43479">
    <property type="entry name" value="ACREF/ENVCD OPERON REPRESSOR-RELATED"/>
    <property type="match status" value="1"/>
</dbReference>
<dbReference type="InterPro" id="IPR050624">
    <property type="entry name" value="HTH-type_Tx_Regulator"/>
</dbReference>
<dbReference type="RefSeq" id="WP_263332260.1">
    <property type="nucleotide sequence ID" value="NZ_JAGSYH010000001.1"/>
</dbReference>
<dbReference type="EMBL" id="JBHSPH010000010">
    <property type="protein sequence ID" value="MFC5864944.1"/>
    <property type="molecule type" value="Genomic_DNA"/>
</dbReference>
<keyword evidence="1 2" id="KW-0238">DNA-binding</keyword>
<dbReference type="Pfam" id="PF00440">
    <property type="entry name" value="TetR_N"/>
    <property type="match status" value="1"/>
</dbReference>
<evidence type="ECO:0000313" key="4">
    <source>
        <dbReference type="EMBL" id="MFC5864944.1"/>
    </source>
</evidence>